<name>A0ABS3KJV0_9PROT</name>
<dbReference type="SUPFAM" id="SSF54060">
    <property type="entry name" value="His-Me finger endonucleases"/>
    <property type="match status" value="1"/>
</dbReference>
<evidence type="ECO:0008006" key="3">
    <source>
        <dbReference type="Google" id="ProtNLM"/>
    </source>
</evidence>
<evidence type="ECO:0000313" key="2">
    <source>
        <dbReference type="Proteomes" id="UP001518990"/>
    </source>
</evidence>
<organism evidence="1 2">
    <name type="scientific">Roseomonas marmotae</name>
    <dbReference type="NCBI Taxonomy" id="2768161"/>
    <lineage>
        <taxon>Bacteria</taxon>
        <taxon>Pseudomonadati</taxon>
        <taxon>Pseudomonadota</taxon>
        <taxon>Alphaproteobacteria</taxon>
        <taxon>Acetobacterales</taxon>
        <taxon>Roseomonadaceae</taxon>
        <taxon>Roseomonas</taxon>
    </lineage>
</organism>
<protein>
    <recommendedName>
        <fullName evidence="3">HNH endonuclease</fullName>
    </recommendedName>
</protein>
<reference evidence="1 2" key="1">
    <citation type="submission" date="2020-09" db="EMBL/GenBank/DDBJ databases">
        <title>Roseomonas.</title>
        <authorList>
            <person name="Zhu W."/>
        </authorList>
    </citation>
    <scope>NUCLEOTIDE SEQUENCE [LARGE SCALE GENOMIC DNA]</scope>
    <source>
        <strain evidence="1 2">1311</strain>
    </source>
</reference>
<dbReference type="Gene3D" id="3.90.75.20">
    <property type="match status" value="1"/>
</dbReference>
<comment type="caution">
    <text evidence="1">The sequence shown here is derived from an EMBL/GenBank/DDBJ whole genome shotgun (WGS) entry which is preliminary data.</text>
</comment>
<dbReference type="InterPro" id="IPR044925">
    <property type="entry name" value="His-Me_finger_sf"/>
</dbReference>
<keyword evidence="2" id="KW-1185">Reference proteome</keyword>
<sequence length="235" mass="26954">MPMVTTNDTPITWRLQFDLRNEIPASHNWRTFRRIEIAPRYAVCIVGGGVFDTKRKTFLQPNYDTRNGRKRFRLNCDDKKAGKRDATKVLYYARLILAAVEGPRGRNFQAHHKDGVRTHDHWQNLSWVTGKANKRLAADSRQGENNPNAKLSNGDLTKLITEYDESAVMFGNPKLSYLSLKYDLTKGHITRLAKGRNRKKEVAAIRAKHAQELAQFKARWSMRMNKSNSLSVSPA</sequence>
<accession>A0ABS3KJV0</accession>
<dbReference type="RefSeq" id="WP_207451365.1">
    <property type="nucleotide sequence ID" value="NZ_JACTNF010000058.1"/>
</dbReference>
<dbReference type="EMBL" id="JACTNF010000058">
    <property type="protein sequence ID" value="MBO1077282.1"/>
    <property type="molecule type" value="Genomic_DNA"/>
</dbReference>
<evidence type="ECO:0000313" key="1">
    <source>
        <dbReference type="EMBL" id="MBO1077282.1"/>
    </source>
</evidence>
<gene>
    <name evidence="1" type="ORF">IAI60_22060</name>
</gene>
<dbReference type="Proteomes" id="UP001518990">
    <property type="component" value="Unassembled WGS sequence"/>
</dbReference>
<proteinExistence type="predicted"/>